<dbReference type="EMBL" id="KZ303512">
    <property type="protein sequence ID" value="PIA14837.1"/>
    <property type="molecule type" value="Genomic_DNA"/>
</dbReference>
<protein>
    <submittedName>
        <fullName evidence="1">Uncharacterized protein</fullName>
    </submittedName>
</protein>
<keyword evidence="2" id="KW-1185">Reference proteome</keyword>
<gene>
    <name evidence="1" type="ORF">COEREDRAFT_82447</name>
</gene>
<evidence type="ECO:0000313" key="1">
    <source>
        <dbReference type="EMBL" id="PIA14837.1"/>
    </source>
</evidence>
<dbReference type="OrthoDB" id="5599886at2759"/>
<evidence type="ECO:0000313" key="2">
    <source>
        <dbReference type="Proteomes" id="UP000242474"/>
    </source>
</evidence>
<reference evidence="1 2" key="1">
    <citation type="journal article" date="2015" name="Genome Biol. Evol.">
        <title>Phylogenomic analyses indicate that early fungi evolved digesting cell walls of algal ancestors of land plants.</title>
        <authorList>
            <person name="Chang Y."/>
            <person name="Wang S."/>
            <person name="Sekimoto S."/>
            <person name="Aerts A.L."/>
            <person name="Choi C."/>
            <person name="Clum A."/>
            <person name="LaButti K.M."/>
            <person name="Lindquist E.A."/>
            <person name="Yee Ngan C."/>
            <person name="Ohm R.A."/>
            <person name="Salamov A.A."/>
            <person name="Grigoriev I.V."/>
            <person name="Spatafora J.W."/>
            <person name="Berbee M.L."/>
        </authorList>
    </citation>
    <scope>NUCLEOTIDE SEQUENCE [LARGE SCALE GENOMIC DNA]</scope>
    <source>
        <strain evidence="1 2">NRRL 1564</strain>
    </source>
</reference>
<dbReference type="AlphaFoldDB" id="A0A2G5B7Y3"/>
<organism evidence="1 2">
    <name type="scientific">Coemansia reversa (strain ATCC 12441 / NRRL 1564)</name>
    <dbReference type="NCBI Taxonomy" id="763665"/>
    <lineage>
        <taxon>Eukaryota</taxon>
        <taxon>Fungi</taxon>
        <taxon>Fungi incertae sedis</taxon>
        <taxon>Zoopagomycota</taxon>
        <taxon>Kickxellomycotina</taxon>
        <taxon>Kickxellomycetes</taxon>
        <taxon>Kickxellales</taxon>
        <taxon>Kickxellaceae</taxon>
        <taxon>Coemansia</taxon>
    </lineage>
</organism>
<sequence length="346" mass="39651">MVKKLQLAELSQPEDEFISSTEYNQLSEVCLAYAQNIANRTPNINAVDIVIGQKGISMKCFIECLVGQYSRQLRIFNYNGPIFFDNCPTFTCLSDLTICTEDFEGRRLPSLCAETLRRVNIYIEVNTFKWEMLSVDSSSDTVAFKALESLRITSVYENPEEHIQQHLYSTKLQHKKLTFPLLKNLFLNRVLLRKEEIQSLMQSPLKTLYFCGCTLQALEICKQNLSSLDNITLKIDNDSSTNVFTNNMNTILTRTHGISIVSCIISTLPIDNDLSNVFWPNLTHLELHSESDFGNIITAIPRMPDLVDMKLLLFSMSSRQLKIAIEFLENFKQYHSKPSLSLLQYL</sequence>
<feature type="non-terminal residue" evidence="1">
    <location>
        <position position="346"/>
    </location>
</feature>
<proteinExistence type="predicted"/>
<name>A0A2G5B7Y3_COERN</name>
<accession>A0A2G5B7Y3</accession>
<dbReference type="Proteomes" id="UP000242474">
    <property type="component" value="Unassembled WGS sequence"/>
</dbReference>